<feature type="compositionally biased region" description="Polar residues" evidence="1">
    <location>
        <begin position="114"/>
        <end position="125"/>
    </location>
</feature>
<evidence type="ECO:0000256" key="1">
    <source>
        <dbReference type="SAM" id="MobiDB-lite"/>
    </source>
</evidence>
<gene>
    <name evidence="2" type="ORF">MELLADRAFT_101006</name>
</gene>
<dbReference type="KEGG" id="mlr:MELLADRAFT_101006"/>
<feature type="region of interest" description="Disordered" evidence="1">
    <location>
        <begin position="316"/>
        <end position="379"/>
    </location>
</feature>
<feature type="region of interest" description="Disordered" evidence="1">
    <location>
        <begin position="281"/>
        <end position="303"/>
    </location>
</feature>
<dbReference type="InParanoid" id="F4R3B0"/>
<reference evidence="3" key="1">
    <citation type="journal article" date="2011" name="Proc. Natl. Acad. Sci. U.S.A.">
        <title>Obligate biotrophy features unraveled by the genomic analysis of rust fungi.</title>
        <authorList>
            <person name="Duplessis S."/>
            <person name="Cuomo C.A."/>
            <person name="Lin Y.-C."/>
            <person name="Aerts A."/>
            <person name="Tisserant E."/>
            <person name="Veneault-Fourrey C."/>
            <person name="Joly D.L."/>
            <person name="Hacquard S."/>
            <person name="Amselem J."/>
            <person name="Cantarel B.L."/>
            <person name="Chiu R."/>
            <person name="Coutinho P.M."/>
            <person name="Feau N."/>
            <person name="Field M."/>
            <person name="Frey P."/>
            <person name="Gelhaye E."/>
            <person name="Goldberg J."/>
            <person name="Grabherr M.G."/>
            <person name="Kodira C.D."/>
            <person name="Kohler A."/>
            <person name="Kuees U."/>
            <person name="Lindquist E.A."/>
            <person name="Lucas S.M."/>
            <person name="Mago R."/>
            <person name="Mauceli E."/>
            <person name="Morin E."/>
            <person name="Murat C."/>
            <person name="Pangilinan J.L."/>
            <person name="Park R."/>
            <person name="Pearson M."/>
            <person name="Quesneville H."/>
            <person name="Rouhier N."/>
            <person name="Sakthikumar S."/>
            <person name="Salamov A.A."/>
            <person name="Schmutz J."/>
            <person name="Selles B."/>
            <person name="Shapiro H."/>
            <person name="Tanguay P."/>
            <person name="Tuskan G.A."/>
            <person name="Henrissat B."/>
            <person name="Van de Peer Y."/>
            <person name="Rouze P."/>
            <person name="Ellis J.G."/>
            <person name="Dodds P.N."/>
            <person name="Schein J.E."/>
            <person name="Zhong S."/>
            <person name="Hamelin R.C."/>
            <person name="Grigoriev I.V."/>
            <person name="Szabo L.J."/>
            <person name="Martin F."/>
        </authorList>
    </citation>
    <scope>NUCLEOTIDE SEQUENCE [LARGE SCALE GENOMIC DNA]</scope>
    <source>
        <strain evidence="3">98AG31 / pathotype 3-4-7</strain>
    </source>
</reference>
<protein>
    <submittedName>
        <fullName evidence="2">Uncharacterized protein</fullName>
    </submittedName>
</protein>
<name>F4R3B0_MELLP</name>
<keyword evidence="3" id="KW-1185">Reference proteome</keyword>
<evidence type="ECO:0000313" key="2">
    <source>
        <dbReference type="EMBL" id="EGG13201.1"/>
    </source>
</evidence>
<dbReference type="OrthoDB" id="10585293at2759"/>
<dbReference type="GeneID" id="18921250"/>
<feature type="compositionally biased region" description="Polar residues" evidence="1">
    <location>
        <begin position="23"/>
        <end position="38"/>
    </location>
</feature>
<feature type="compositionally biased region" description="Polar residues" evidence="1">
    <location>
        <begin position="334"/>
        <end position="344"/>
    </location>
</feature>
<dbReference type="AlphaFoldDB" id="F4R3B0"/>
<accession>F4R3B0</accession>
<feature type="compositionally biased region" description="Low complexity" evidence="1">
    <location>
        <begin position="345"/>
        <end position="355"/>
    </location>
</feature>
<feature type="region of interest" description="Disordered" evidence="1">
    <location>
        <begin position="114"/>
        <end position="135"/>
    </location>
</feature>
<dbReference type="RefSeq" id="XP_007404139.1">
    <property type="nucleotide sequence ID" value="XM_007404077.1"/>
</dbReference>
<sequence length="450" mass="49700">MAHQNPQRLDEYDPIFEALERCSQTSSSYEGQRSSKVPTRSPPLPLSPNFRQRVVYSSVDGMGEANISQTSENQTVTLRSKTHEKVLPIPLVKETPDEYDAIFEALDRCCQTSSSYQGQRSSKVPTRSPPLPLSPNLRQRVVYSSVDEMGEANINQTSDNQTVTLRPQTHEKVLPIPLVKETLDVCDPLLVAIGQYIHTPTPSKYTQQRSDDRIVLLAKIARYTDTTTSFSYAQQRSPRACIGPAPALENAIPDQRLTLAPDQGDVEAHVGDSREDEFVSLACDHGPGENDQKSGQPSHYPHLSIEVPSHFLQIDTDSSQCKPDRASRVHQSRHPNTVLSNVSTPRAARSSSRPPHSMHHQTTPLTPTRHQHHPRSEVSLASTLRPVGPPQIYGNLPSPSALSINRRIPSGEVLAGLDFMAKPCARRTPDASLDLERSETPESSGAFLLS</sequence>
<dbReference type="HOGENOM" id="CLU_608426_0_0_1"/>
<dbReference type="VEuPathDB" id="FungiDB:MELLADRAFT_101006"/>
<feature type="region of interest" description="Disordered" evidence="1">
    <location>
        <begin position="429"/>
        <end position="450"/>
    </location>
</feature>
<dbReference type="Proteomes" id="UP000001072">
    <property type="component" value="Unassembled WGS sequence"/>
</dbReference>
<evidence type="ECO:0000313" key="3">
    <source>
        <dbReference type="Proteomes" id="UP000001072"/>
    </source>
</evidence>
<feature type="region of interest" description="Disordered" evidence="1">
    <location>
        <begin position="23"/>
        <end position="49"/>
    </location>
</feature>
<organism evidence="3">
    <name type="scientific">Melampsora larici-populina (strain 98AG31 / pathotype 3-4-7)</name>
    <name type="common">Poplar leaf rust fungus</name>
    <dbReference type="NCBI Taxonomy" id="747676"/>
    <lineage>
        <taxon>Eukaryota</taxon>
        <taxon>Fungi</taxon>
        <taxon>Dikarya</taxon>
        <taxon>Basidiomycota</taxon>
        <taxon>Pucciniomycotina</taxon>
        <taxon>Pucciniomycetes</taxon>
        <taxon>Pucciniales</taxon>
        <taxon>Melampsoraceae</taxon>
        <taxon>Melampsora</taxon>
    </lineage>
</organism>
<dbReference type="EMBL" id="GL883090">
    <property type="protein sequence ID" value="EGG13201.1"/>
    <property type="molecule type" value="Genomic_DNA"/>
</dbReference>
<proteinExistence type="predicted"/>